<dbReference type="KEGG" id="hgn:E6W36_09030"/>
<reference evidence="3" key="1">
    <citation type="submission" date="2019-04" db="EMBL/GenBank/DDBJ databases">
        <title>Complete genome sequence of Sphingomonas sp. W1-2-3.</title>
        <authorList>
            <person name="Im W.T."/>
        </authorList>
    </citation>
    <scope>NUCLEOTIDE SEQUENCE [LARGE SCALE GENOMIC DNA]</scope>
    <source>
        <strain evidence="3">W1-2-3</strain>
    </source>
</reference>
<evidence type="ECO:0000256" key="1">
    <source>
        <dbReference type="SAM" id="MobiDB-lite"/>
    </source>
</evidence>
<sequence>MIGIVVDDSLEIIEPVLLRAQLPEEVWLLLLNRLPPAAATVLDARTDLPPRVQTAIARARWAAEATRALGMPPIAMAAADPAPEPDVASAEPETPAAPQGEAAVLEAGDELPADFESSEQQIQELIRRILAYQERRRQAEAGDTASAGEPGRIIPGR</sequence>
<dbReference type="EMBL" id="CP039704">
    <property type="protein sequence ID" value="QCI79631.1"/>
    <property type="molecule type" value="Genomic_DNA"/>
</dbReference>
<dbReference type="Proteomes" id="UP000298714">
    <property type="component" value="Chromosome"/>
</dbReference>
<feature type="region of interest" description="Disordered" evidence="1">
    <location>
        <begin position="136"/>
        <end position="157"/>
    </location>
</feature>
<dbReference type="AlphaFoldDB" id="A0A4D7C3H1"/>
<feature type="region of interest" description="Disordered" evidence="1">
    <location>
        <begin position="76"/>
        <end position="109"/>
    </location>
</feature>
<name>A0A4D7C3H1_9SPHN</name>
<evidence type="ECO:0000313" key="3">
    <source>
        <dbReference type="Proteomes" id="UP000298714"/>
    </source>
</evidence>
<organism evidence="2 3">
    <name type="scientific">Hankyongella ginsenosidimutans</name>
    <dbReference type="NCBI Taxonomy" id="1763828"/>
    <lineage>
        <taxon>Bacteria</taxon>
        <taxon>Pseudomonadati</taxon>
        <taxon>Pseudomonadota</taxon>
        <taxon>Alphaproteobacteria</taxon>
        <taxon>Sphingomonadales</taxon>
        <taxon>Sphingomonadaceae</taxon>
        <taxon>Hankyongella</taxon>
    </lineage>
</organism>
<protein>
    <submittedName>
        <fullName evidence="2">Uncharacterized protein</fullName>
    </submittedName>
</protein>
<accession>A0A4D7C3H1</accession>
<keyword evidence="3" id="KW-1185">Reference proteome</keyword>
<proteinExistence type="predicted"/>
<dbReference type="RefSeq" id="WP_222872444.1">
    <property type="nucleotide sequence ID" value="NZ_CP039704.1"/>
</dbReference>
<gene>
    <name evidence="2" type="ORF">E6W36_09030</name>
</gene>
<feature type="compositionally biased region" description="Low complexity" evidence="1">
    <location>
        <begin position="76"/>
        <end position="93"/>
    </location>
</feature>
<evidence type="ECO:0000313" key="2">
    <source>
        <dbReference type="EMBL" id="QCI79631.1"/>
    </source>
</evidence>